<dbReference type="EMBL" id="JACOPE010000001">
    <property type="protein sequence ID" value="MBC5684422.1"/>
    <property type="molecule type" value="Genomic_DNA"/>
</dbReference>
<comment type="caution">
    <text evidence="1">The sequence shown here is derived from an EMBL/GenBank/DDBJ whole genome shotgun (WGS) entry which is preliminary data.</text>
</comment>
<protein>
    <recommendedName>
        <fullName evidence="3">Class I SAM-dependent methyltransferase</fullName>
    </recommendedName>
</protein>
<organism evidence="1 2">
    <name type="scientific">Ruminococcus hominis</name>
    <dbReference type="NCBI Taxonomy" id="2763065"/>
    <lineage>
        <taxon>Bacteria</taxon>
        <taxon>Bacillati</taxon>
        <taxon>Bacillota</taxon>
        <taxon>Clostridia</taxon>
        <taxon>Eubacteriales</taxon>
        <taxon>Oscillospiraceae</taxon>
        <taxon>Ruminococcus</taxon>
    </lineage>
</organism>
<name>A0ABR7GAG2_9FIRM</name>
<dbReference type="Proteomes" id="UP000631576">
    <property type="component" value="Unassembled WGS sequence"/>
</dbReference>
<gene>
    <name evidence="1" type="ORF">H8S40_12925</name>
</gene>
<evidence type="ECO:0008006" key="3">
    <source>
        <dbReference type="Google" id="ProtNLM"/>
    </source>
</evidence>
<evidence type="ECO:0000313" key="1">
    <source>
        <dbReference type="EMBL" id="MBC5684422.1"/>
    </source>
</evidence>
<proteinExistence type="predicted"/>
<dbReference type="RefSeq" id="WP_186865388.1">
    <property type="nucleotide sequence ID" value="NZ_JACOPE010000001.1"/>
</dbReference>
<accession>A0ABR7GAG2</accession>
<sequence>MLLYDLIEKCSCRDEYQKEHEQCEDCSYGDCCPRDCQSCLQYVHFPQNAPAPRKYDCIHMADCYYCKYAYKYASEMVYGLSCFAEIRDKKKLKIMSVGCGPCTELAAVDYLRNEGVLNYDQLDYRGIDPLGEVWQPIWNDIIDYFGDGIRFYPNDILQLVDIIVQKKWVPDVLIFQYVFSDMYKHSDEKQIVQFIDKLASFLNSYNQEPIYILCNDINLSKSMCGGREFFDLLESKIQTPKIVRRMHFNNVNKERHYEYGGQYDSSELVFNMISDEIRNAYNPFESCASAQMLIKKE</sequence>
<evidence type="ECO:0000313" key="2">
    <source>
        <dbReference type="Proteomes" id="UP000631576"/>
    </source>
</evidence>
<reference evidence="1 2" key="1">
    <citation type="submission" date="2020-08" db="EMBL/GenBank/DDBJ databases">
        <title>Genome public.</title>
        <authorList>
            <person name="Liu C."/>
            <person name="Sun Q."/>
        </authorList>
    </citation>
    <scope>NUCLEOTIDE SEQUENCE [LARGE SCALE GENOMIC DNA]</scope>
    <source>
        <strain evidence="1 2">NSJ-13</strain>
    </source>
</reference>
<keyword evidence="2" id="KW-1185">Reference proteome</keyword>